<dbReference type="InterPro" id="IPR002052">
    <property type="entry name" value="DNA_methylase_N6_adenine_CS"/>
</dbReference>
<dbReference type="Gene3D" id="1.10.8.10">
    <property type="entry name" value="DNA helicase RuvA subunit, C-terminal domain"/>
    <property type="match status" value="1"/>
</dbReference>
<evidence type="ECO:0000256" key="2">
    <source>
        <dbReference type="ARBA" id="ARBA00022603"/>
    </source>
</evidence>
<dbReference type="Pfam" id="PF17827">
    <property type="entry name" value="PrmC_N"/>
    <property type="match status" value="1"/>
</dbReference>
<proteinExistence type="inferred from homology"/>
<dbReference type="NCBIfam" id="TIGR03534">
    <property type="entry name" value="RF_mod_PrmC"/>
    <property type="match status" value="1"/>
</dbReference>
<gene>
    <name evidence="8" type="ORF">UFOPK3837_00675</name>
</gene>
<dbReference type="GO" id="GO:0032259">
    <property type="term" value="P:methylation"/>
    <property type="evidence" value="ECO:0007669"/>
    <property type="project" value="UniProtKB-KW"/>
</dbReference>
<evidence type="ECO:0000313" key="8">
    <source>
        <dbReference type="EMBL" id="CAB4954916.1"/>
    </source>
</evidence>
<feature type="domain" description="Methyltransferase small" evidence="6">
    <location>
        <begin position="112"/>
        <end position="190"/>
    </location>
</feature>
<evidence type="ECO:0000256" key="5">
    <source>
        <dbReference type="ARBA" id="ARBA00048391"/>
    </source>
</evidence>
<evidence type="ECO:0000259" key="6">
    <source>
        <dbReference type="Pfam" id="PF05175"/>
    </source>
</evidence>
<dbReference type="GO" id="GO:0102559">
    <property type="term" value="F:peptide chain release factor N(5)-glutamine methyltransferase activity"/>
    <property type="evidence" value="ECO:0007669"/>
    <property type="project" value="UniProtKB-EC"/>
</dbReference>
<dbReference type="InterPro" id="IPR007848">
    <property type="entry name" value="Small_mtfrase_dom"/>
</dbReference>
<dbReference type="Gene3D" id="3.40.50.150">
    <property type="entry name" value="Vaccinia Virus protein VP39"/>
    <property type="match status" value="1"/>
</dbReference>
<dbReference type="NCBIfam" id="TIGR00536">
    <property type="entry name" value="hemK_fam"/>
    <property type="match status" value="1"/>
</dbReference>
<evidence type="ECO:0000256" key="1">
    <source>
        <dbReference type="ARBA" id="ARBA00012771"/>
    </source>
</evidence>
<dbReference type="InterPro" id="IPR050320">
    <property type="entry name" value="N5-glutamine_MTase"/>
</dbReference>
<dbReference type="HAMAP" id="MF_02126">
    <property type="entry name" value="RF_methyltr_PrmC"/>
    <property type="match status" value="1"/>
</dbReference>
<keyword evidence="4" id="KW-0949">S-adenosyl-L-methionine</keyword>
<feature type="domain" description="Release factor glutamine methyltransferase N-terminal" evidence="7">
    <location>
        <begin position="5"/>
        <end position="75"/>
    </location>
</feature>
<keyword evidence="3" id="KW-0808">Transferase</keyword>
<dbReference type="CDD" id="cd02440">
    <property type="entry name" value="AdoMet_MTases"/>
    <property type="match status" value="1"/>
</dbReference>
<dbReference type="PANTHER" id="PTHR18895:SF74">
    <property type="entry name" value="MTRF1L RELEASE FACTOR GLUTAMINE METHYLTRANSFERASE"/>
    <property type="match status" value="1"/>
</dbReference>
<evidence type="ECO:0000256" key="3">
    <source>
        <dbReference type="ARBA" id="ARBA00022679"/>
    </source>
</evidence>
<dbReference type="EMBL" id="CAFBNO010000024">
    <property type="protein sequence ID" value="CAB4954916.1"/>
    <property type="molecule type" value="Genomic_DNA"/>
</dbReference>
<protein>
    <recommendedName>
        <fullName evidence="1">peptide chain release factor N(5)-glutamine methyltransferase</fullName>
        <ecNumber evidence="1">2.1.1.297</ecNumber>
    </recommendedName>
</protein>
<evidence type="ECO:0000259" key="7">
    <source>
        <dbReference type="Pfam" id="PF17827"/>
    </source>
</evidence>
<organism evidence="8">
    <name type="scientific">freshwater metagenome</name>
    <dbReference type="NCBI Taxonomy" id="449393"/>
    <lineage>
        <taxon>unclassified sequences</taxon>
        <taxon>metagenomes</taxon>
        <taxon>ecological metagenomes</taxon>
    </lineage>
</organism>
<dbReference type="InterPro" id="IPR040758">
    <property type="entry name" value="PrmC_N"/>
</dbReference>
<dbReference type="SUPFAM" id="SSF53335">
    <property type="entry name" value="S-adenosyl-L-methionine-dependent methyltransferases"/>
    <property type="match status" value="1"/>
</dbReference>
<reference evidence="8" key="1">
    <citation type="submission" date="2020-05" db="EMBL/GenBank/DDBJ databases">
        <authorList>
            <person name="Chiriac C."/>
            <person name="Salcher M."/>
            <person name="Ghai R."/>
            <person name="Kavagutti S V."/>
        </authorList>
    </citation>
    <scope>NUCLEOTIDE SEQUENCE</scope>
</reference>
<name>A0A6J7KGB6_9ZZZZ</name>
<accession>A0A6J7KGB6</accession>
<dbReference type="PANTHER" id="PTHR18895">
    <property type="entry name" value="HEMK METHYLTRANSFERASE"/>
    <property type="match status" value="1"/>
</dbReference>
<keyword evidence="2" id="KW-0489">Methyltransferase</keyword>
<dbReference type="AlphaFoldDB" id="A0A6J7KGB6"/>
<dbReference type="InterPro" id="IPR004556">
    <property type="entry name" value="HemK-like"/>
</dbReference>
<evidence type="ECO:0000256" key="4">
    <source>
        <dbReference type="ARBA" id="ARBA00022691"/>
    </source>
</evidence>
<dbReference type="EC" id="2.1.1.297" evidence="1"/>
<dbReference type="Pfam" id="PF05175">
    <property type="entry name" value="MTS"/>
    <property type="match status" value="1"/>
</dbReference>
<dbReference type="InterPro" id="IPR019874">
    <property type="entry name" value="RF_methyltr_PrmC"/>
</dbReference>
<dbReference type="InterPro" id="IPR029063">
    <property type="entry name" value="SAM-dependent_MTases_sf"/>
</dbReference>
<dbReference type="GO" id="GO:0003676">
    <property type="term" value="F:nucleic acid binding"/>
    <property type="evidence" value="ECO:0007669"/>
    <property type="project" value="InterPro"/>
</dbReference>
<comment type="catalytic activity">
    <reaction evidence="5">
        <text>L-glutaminyl-[peptide chain release factor] + S-adenosyl-L-methionine = N(5)-methyl-L-glutaminyl-[peptide chain release factor] + S-adenosyl-L-homocysteine + H(+)</text>
        <dbReference type="Rhea" id="RHEA:42896"/>
        <dbReference type="Rhea" id="RHEA-COMP:10271"/>
        <dbReference type="Rhea" id="RHEA-COMP:10272"/>
        <dbReference type="ChEBI" id="CHEBI:15378"/>
        <dbReference type="ChEBI" id="CHEBI:30011"/>
        <dbReference type="ChEBI" id="CHEBI:57856"/>
        <dbReference type="ChEBI" id="CHEBI:59789"/>
        <dbReference type="ChEBI" id="CHEBI:61891"/>
        <dbReference type="EC" id="2.1.1.297"/>
    </reaction>
</comment>
<sequence>MLLSELIDRGRIAFEAAEIESARADSELIVAFVLGVSRGELQSKVIVGESLDDTDAVEALFARRAAREPLQHLTGEAYFRNLTLKVGKGVFVPRPETELLAGLAIEAASKFENPTVIDLCAGSGAVGIAVATELPNSKVYAVEKSEDAFAYALENYKRLAPDATVILGDATDAFQELNGTVQVVVSNPPYIPAAMVPIYPEVALHDPALALYSGDDGLDLIRLISKRALQLLVEGGTVALEHADMQSDAVVQLLLADGWREVVDHKDFNSRPRAVTAIK</sequence>
<dbReference type="PROSITE" id="PS00092">
    <property type="entry name" value="N6_MTASE"/>
    <property type="match status" value="1"/>
</dbReference>